<organism evidence="1 2">
    <name type="scientific">Oculimacula yallundae</name>
    <dbReference type="NCBI Taxonomy" id="86028"/>
    <lineage>
        <taxon>Eukaryota</taxon>
        <taxon>Fungi</taxon>
        <taxon>Dikarya</taxon>
        <taxon>Ascomycota</taxon>
        <taxon>Pezizomycotina</taxon>
        <taxon>Leotiomycetes</taxon>
        <taxon>Helotiales</taxon>
        <taxon>Ploettnerulaceae</taxon>
        <taxon>Oculimacula</taxon>
    </lineage>
</organism>
<dbReference type="Proteomes" id="UP001595075">
    <property type="component" value="Unassembled WGS sequence"/>
</dbReference>
<evidence type="ECO:0000313" key="1">
    <source>
        <dbReference type="EMBL" id="KAL2073253.1"/>
    </source>
</evidence>
<gene>
    <name evidence="1" type="ORF">VTL71DRAFT_10577</name>
</gene>
<keyword evidence="2" id="KW-1185">Reference proteome</keyword>
<protein>
    <recommendedName>
        <fullName evidence="3">Transcription factor domain-containing protein</fullName>
    </recommendedName>
</protein>
<comment type="caution">
    <text evidence="1">The sequence shown here is derived from an EMBL/GenBank/DDBJ whole genome shotgun (WGS) entry which is preliminary data.</text>
</comment>
<dbReference type="EMBL" id="JAZHXI010000003">
    <property type="protein sequence ID" value="KAL2073253.1"/>
    <property type="molecule type" value="Genomic_DNA"/>
</dbReference>
<proteinExistence type="predicted"/>
<evidence type="ECO:0008006" key="3">
    <source>
        <dbReference type="Google" id="ProtNLM"/>
    </source>
</evidence>
<evidence type="ECO:0000313" key="2">
    <source>
        <dbReference type="Proteomes" id="UP001595075"/>
    </source>
</evidence>
<name>A0ABR4CV57_9HELO</name>
<sequence>MMQLRSGDAQQRKDRPEKLFRSVWWISVLSRDLVRLRDLPIAVLHLDARRTLNIAQVSHMSVPSSIPSRSTLHENIGTLSWFTQSTIGQPPTPRVQSHKKRKFLLHNPENQIPTAEAREERAEIITTLYTITSKLGPPSLQTVRELTASLLGIEEILIVAGEG</sequence>
<accession>A0ABR4CV57</accession>
<reference evidence="1 2" key="1">
    <citation type="journal article" date="2024" name="Commun. Biol.">
        <title>Comparative genomic analysis of thermophilic fungi reveals convergent evolutionary adaptations and gene losses.</title>
        <authorList>
            <person name="Steindorff A.S."/>
            <person name="Aguilar-Pontes M.V."/>
            <person name="Robinson A.J."/>
            <person name="Andreopoulos B."/>
            <person name="LaButti K."/>
            <person name="Kuo A."/>
            <person name="Mondo S."/>
            <person name="Riley R."/>
            <person name="Otillar R."/>
            <person name="Haridas S."/>
            <person name="Lipzen A."/>
            <person name="Grimwood J."/>
            <person name="Schmutz J."/>
            <person name="Clum A."/>
            <person name="Reid I.D."/>
            <person name="Moisan M.C."/>
            <person name="Butler G."/>
            <person name="Nguyen T.T.M."/>
            <person name="Dewar K."/>
            <person name="Conant G."/>
            <person name="Drula E."/>
            <person name="Henrissat B."/>
            <person name="Hansel C."/>
            <person name="Singer S."/>
            <person name="Hutchinson M.I."/>
            <person name="de Vries R.P."/>
            <person name="Natvig D.O."/>
            <person name="Powell A.J."/>
            <person name="Tsang A."/>
            <person name="Grigoriev I.V."/>
        </authorList>
    </citation>
    <scope>NUCLEOTIDE SEQUENCE [LARGE SCALE GENOMIC DNA]</scope>
    <source>
        <strain evidence="1 2">CBS 494.80</strain>
    </source>
</reference>